<dbReference type="GO" id="GO:0005886">
    <property type="term" value="C:plasma membrane"/>
    <property type="evidence" value="ECO:0007669"/>
    <property type="project" value="UniProtKB-SubCell"/>
</dbReference>
<dbReference type="PANTHER" id="PTHR48061">
    <property type="entry name" value="LEUCINE-RICH REPEAT RECEPTOR PROTEIN KINASE EMS1-LIKE-RELATED"/>
    <property type="match status" value="1"/>
</dbReference>
<accession>A0A0Q3FU57</accession>
<evidence type="ECO:0000259" key="14">
    <source>
        <dbReference type="Pfam" id="PF08263"/>
    </source>
</evidence>
<evidence type="ECO:0000313" key="16">
    <source>
        <dbReference type="EnsemblPlants" id="KQK02815"/>
    </source>
</evidence>
<evidence type="ECO:0000256" key="11">
    <source>
        <dbReference type="ARBA" id="ARBA00023180"/>
    </source>
</evidence>
<dbReference type="Gramene" id="KQK02815">
    <property type="protein sequence ID" value="KQK02815"/>
    <property type="gene ID" value="BRADI_2g03886v3"/>
</dbReference>
<keyword evidence="3" id="KW-1003">Cell membrane</keyword>
<evidence type="ECO:0000256" key="5">
    <source>
        <dbReference type="ARBA" id="ARBA00022626"/>
    </source>
</evidence>
<dbReference type="PROSITE" id="PS51257">
    <property type="entry name" value="PROKAR_LIPOPROTEIN"/>
    <property type="match status" value="1"/>
</dbReference>
<dbReference type="Proteomes" id="UP000008810">
    <property type="component" value="Chromosome 2"/>
</dbReference>
<organism evidence="15">
    <name type="scientific">Brachypodium distachyon</name>
    <name type="common">Purple false brome</name>
    <name type="synonym">Trachynia distachya</name>
    <dbReference type="NCBI Taxonomy" id="15368"/>
    <lineage>
        <taxon>Eukaryota</taxon>
        <taxon>Viridiplantae</taxon>
        <taxon>Streptophyta</taxon>
        <taxon>Embryophyta</taxon>
        <taxon>Tracheophyta</taxon>
        <taxon>Spermatophyta</taxon>
        <taxon>Magnoliopsida</taxon>
        <taxon>Liliopsida</taxon>
        <taxon>Poales</taxon>
        <taxon>Poaceae</taxon>
        <taxon>BOP clade</taxon>
        <taxon>Pooideae</taxon>
        <taxon>Stipodae</taxon>
        <taxon>Brachypodieae</taxon>
        <taxon>Brachypodium</taxon>
    </lineage>
</organism>
<dbReference type="FunCoup" id="A0A0Q3FU57">
    <property type="interactions" value="96"/>
</dbReference>
<name>A0A0Q3FU57_BRADI</name>
<dbReference type="InParanoid" id="A0A0Q3FU57"/>
<keyword evidence="5" id="KW-1070">Brassinosteroid signaling pathway</keyword>
<evidence type="ECO:0000256" key="13">
    <source>
        <dbReference type="SAM" id="SignalP"/>
    </source>
</evidence>
<evidence type="ECO:0000256" key="3">
    <source>
        <dbReference type="ARBA" id="ARBA00022475"/>
    </source>
</evidence>
<dbReference type="STRING" id="15368.A0A0Q3FU57"/>
<evidence type="ECO:0000256" key="9">
    <source>
        <dbReference type="ARBA" id="ARBA00022989"/>
    </source>
</evidence>
<dbReference type="FunFam" id="3.80.10.10:FF:000095">
    <property type="entry name" value="LRR receptor-like serine/threonine-protein kinase GSO1"/>
    <property type="match status" value="1"/>
</dbReference>
<feature type="transmembrane region" description="Helical" evidence="12">
    <location>
        <begin position="899"/>
        <end position="922"/>
    </location>
</feature>
<comment type="similarity">
    <text evidence="2">Belongs to the RLP family.</text>
</comment>
<dbReference type="Pfam" id="PF00560">
    <property type="entry name" value="LRR_1"/>
    <property type="match status" value="9"/>
</dbReference>
<dbReference type="OrthoDB" id="1394818at2759"/>
<dbReference type="Pfam" id="PF08263">
    <property type="entry name" value="LRRNT_2"/>
    <property type="match status" value="1"/>
</dbReference>
<evidence type="ECO:0000256" key="8">
    <source>
        <dbReference type="ARBA" id="ARBA00022737"/>
    </source>
</evidence>
<keyword evidence="8" id="KW-0677">Repeat</keyword>
<evidence type="ECO:0000256" key="4">
    <source>
        <dbReference type="ARBA" id="ARBA00022614"/>
    </source>
</evidence>
<keyword evidence="10 12" id="KW-0472">Membrane</keyword>
<evidence type="ECO:0000256" key="12">
    <source>
        <dbReference type="SAM" id="Phobius"/>
    </source>
</evidence>
<dbReference type="SUPFAM" id="SSF52058">
    <property type="entry name" value="L domain-like"/>
    <property type="match status" value="3"/>
</dbReference>
<dbReference type="AlphaFoldDB" id="A0A0Q3FU57"/>
<dbReference type="GO" id="GO:0009742">
    <property type="term" value="P:brassinosteroid mediated signaling pathway"/>
    <property type="evidence" value="ECO:0007669"/>
    <property type="project" value="UniProtKB-KW"/>
</dbReference>
<keyword evidence="6 12" id="KW-0812">Transmembrane</keyword>
<dbReference type="PRINTS" id="PR00019">
    <property type="entry name" value="LEURICHRPT"/>
</dbReference>
<sequence length="936" mass="104125">MTSSKHRLHVLLLLLICSCSIHAAAKKNTTFPCLPDQASSLLQLKRSFIDVDENLASWRAGSDCCHWVGVTCDMASSRVISLDLGGFDMQGRRLDPALFNLTFLRNLSLASIDFGQAQLPLYGFERLTNMIHLNFSKTNFLGQIPIGIARLENLVTLDFSGYYNVLYLQDPSFETFMANLSNLRELRLDGVDISNNGSTWSVVLVQSVPQLQTLSLGQCGISGPIHPSFSRLHLLREIDLAYNKLTGKVPEFFADVPLSNSSRRFTSPFLAPSPLGSPRGSRHRNRHFLASRNPSLLPALPRPSPREIPKSLFALPALQSLLLVSNKLSGPLKDFPAQLSSRVSTICLSMNQLTGPIPKLFFQLKHLKHLLLDSNRFSGTLELSSFWRMTSLSYLDLSDNMISVVDKEVDNVSPSLSNINSLYLSSCNLTKIPGALRYLDNIGELSLSSNQIKGIIPSWVWENWKDQLTRLDLSYNMFNTLDNKSRSLVHMPRLELLDLSFNRLQGNIPIPVTNVEAFLDYSNNNFSSIEPDFGKYLTNSIYLDLSKNKLNGHLPSSICSAKQLDMLDLSYNNFSGSVPSCLIESGELSALKLRENQLHGLLPENIQEGCMFQTIDLNGNQFEGKLPRSLSNCQDLVLLDVGNNWIVDSFPSWLGVLPQLRVLILSSNQFNGTIRNTKGDGPSINNFTSLQILDLASNNFSGNLPKGWFNELKAMTENANDQGQVLGHATDFSTRTFYQDTVTIRFKGNMLIYTKMLTTFKVIDFSNNSFDGPIPKSIGRLVSLHGLNMSHNNFEGQIPSRLSNLSQLEALDLSWNKLSGEIPQDLTSVTSLEWLNLSYNNLSGRIPQANQFLTFSSSSFDDNVGLCGLPLSKQCDTRASIAPGGVSPPEPNSLWQDKLGAILLFAFVGLGFGVGFALSLVLRLRWRIEGWICKHY</sequence>
<dbReference type="InterPro" id="IPR046956">
    <property type="entry name" value="RLP23-like"/>
</dbReference>
<gene>
    <name evidence="15" type="ORF">BRADI_2g03886v3</name>
</gene>
<dbReference type="Pfam" id="PF13855">
    <property type="entry name" value="LRR_8"/>
    <property type="match status" value="2"/>
</dbReference>
<evidence type="ECO:0000313" key="17">
    <source>
        <dbReference type="Proteomes" id="UP000008810"/>
    </source>
</evidence>
<reference evidence="15 16" key="1">
    <citation type="journal article" date="2010" name="Nature">
        <title>Genome sequencing and analysis of the model grass Brachypodium distachyon.</title>
        <authorList>
            <consortium name="International Brachypodium Initiative"/>
        </authorList>
    </citation>
    <scope>NUCLEOTIDE SEQUENCE [LARGE SCALE GENOMIC DNA]</scope>
    <source>
        <strain evidence="15 16">Bd21</strain>
    </source>
</reference>
<dbReference type="EMBL" id="CM000881">
    <property type="protein sequence ID" value="KQK02815.2"/>
    <property type="molecule type" value="Genomic_DNA"/>
</dbReference>
<protein>
    <recommendedName>
        <fullName evidence="14">Leucine-rich repeat-containing N-terminal plant-type domain-containing protein</fullName>
    </recommendedName>
</protein>
<keyword evidence="9 12" id="KW-1133">Transmembrane helix</keyword>
<evidence type="ECO:0000256" key="10">
    <source>
        <dbReference type="ARBA" id="ARBA00023136"/>
    </source>
</evidence>
<dbReference type="Gene3D" id="3.80.10.10">
    <property type="entry name" value="Ribonuclease Inhibitor"/>
    <property type="match status" value="4"/>
</dbReference>
<evidence type="ECO:0000256" key="2">
    <source>
        <dbReference type="ARBA" id="ARBA00009592"/>
    </source>
</evidence>
<keyword evidence="17" id="KW-1185">Reference proteome</keyword>
<dbReference type="FunFam" id="3.80.10.10:FF:000111">
    <property type="entry name" value="LRR receptor-like serine/threonine-protein kinase ERECTA"/>
    <property type="match status" value="1"/>
</dbReference>
<evidence type="ECO:0000256" key="6">
    <source>
        <dbReference type="ARBA" id="ARBA00022692"/>
    </source>
</evidence>
<reference evidence="15" key="2">
    <citation type="submission" date="2017-06" db="EMBL/GenBank/DDBJ databases">
        <title>WGS assembly of Brachypodium distachyon.</title>
        <authorList>
            <consortium name="The International Brachypodium Initiative"/>
            <person name="Lucas S."/>
            <person name="Harmon-Smith M."/>
            <person name="Lail K."/>
            <person name="Tice H."/>
            <person name="Grimwood J."/>
            <person name="Bruce D."/>
            <person name="Barry K."/>
            <person name="Shu S."/>
            <person name="Lindquist E."/>
            <person name="Wang M."/>
            <person name="Pitluck S."/>
            <person name="Vogel J.P."/>
            <person name="Garvin D.F."/>
            <person name="Mockler T.C."/>
            <person name="Schmutz J."/>
            <person name="Rokhsar D."/>
            <person name="Bevan M.W."/>
        </authorList>
    </citation>
    <scope>NUCLEOTIDE SEQUENCE</scope>
    <source>
        <strain evidence="15">Bd21</strain>
    </source>
</reference>
<dbReference type="EnsemblPlants" id="KQK02815">
    <property type="protein sequence ID" value="KQK02815"/>
    <property type="gene ID" value="BRADI_2g03886v3"/>
</dbReference>
<feature type="signal peptide" evidence="13">
    <location>
        <begin position="1"/>
        <end position="23"/>
    </location>
</feature>
<keyword evidence="4" id="KW-0433">Leucine-rich repeat</keyword>
<evidence type="ECO:0000256" key="1">
    <source>
        <dbReference type="ARBA" id="ARBA00004251"/>
    </source>
</evidence>
<keyword evidence="7 13" id="KW-0732">Signal</keyword>
<reference evidence="16" key="3">
    <citation type="submission" date="2018-08" db="UniProtKB">
        <authorList>
            <consortium name="EnsemblPlants"/>
        </authorList>
    </citation>
    <scope>IDENTIFICATION</scope>
    <source>
        <strain evidence="16">cv. Bd21</strain>
    </source>
</reference>
<feature type="chain" id="PRO_5033237897" description="Leucine-rich repeat-containing N-terminal plant-type domain-containing protein" evidence="13">
    <location>
        <begin position="24"/>
        <end position="936"/>
    </location>
</feature>
<dbReference type="InterPro" id="IPR003591">
    <property type="entry name" value="Leu-rich_rpt_typical-subtyp"/>
</dbReference>
<evidence type="ECO:0000256" key="7">
    <source>
        <dbReference type="ARBA" id="ARBA00022729"/>
    </source>
</evidence>
<feature type="domain" description="Leucine-rich repeat-containing N-terminal plant-type" evidence="14">
    <location>
        <begin position="35"/>
        <end position="73"/>
    </location>
</feature>
<dbReference type="InterPro" id="IPR032675">
    <property type="entry name" value="LRR_dom_sf"/>
</dbReference>
<proteinExistence type="inferred from homology"/>
<comment type="subcellular location">
    <subcellularLocation>
        <location evidence="1">Cell membrane</location>
        <topology evidence="1">Single-pass type I membrane protein</topology>
    </subcellularLocation>
</comment>
<dbReference type="InterPro" id="IPR001611">
    <property type="entry name" value="Leu-rich_rpt"/>
</dbReference>
<dbReference type="ExpressionAtlas" id="A0A0Q3FU57">
    <property type="expression patterns" value="baseline and differential"/>
</dbReference>
<evidence type="ECO:0000313" key="15">
    <source>
        <dbReference type="EMBL" id="KQK02815.2"/>
    </source>
</evidence>
<dbReference type="SMART" id="SM00369">
    <property type="entry name" value="LRR_TYP"/>
    <property type="match status" value="11"/>
</dbReference>
<dbReference type="PANTHER" id="PTHR48061:SF44">
    <property type="entry name" value="LEUCINE-RICH REPEAT-CONTAINING N-TERMINAL PLANT-TYPE DOMAIN-CONTAINING PROTEIN"/>
    <property type="match status" value="1"/>
</dbReference>
<dbReference type="InterPro" id="IPR013210">
    <property type="entry name" value="LRR_N_plant-typ"/>
</dbReference>
<keyword evidence="11" id="KW-0325">Glycoprotein</keyword>